<keyword evidence="3" id="KW-1185">Reference proteome</keyword>
<reference evidence="2" key="1">
    <citation type="submission" date="2023-07" db="EMBL/GenBank/DDBJ databases">
        <title>draft genome sequence of fig (Ficus carica).</title>
        <authorList>
            <person name="Takahashi T."/>
            <person name="Nishimura K."/>
        </authorList>
    </citation>
    <scope>NUCLEOTIDE SEQUENCE</scope>
</reference>
<dbReference type="Proteomes" id="UP001187192">
    <property type="component" value="Unassembled WGS sequence"/>
</dbReference>
<dbReference type="EMBL" id="BTGU01000011">
    <property type="protein sequence ID" value="GMN40555.1"/>
    <property type="molecule type" value="Genomic_DNA"/>
</dbReference>
<dbReference type="AlphaFoldDB" id="A0AA88D1L2"/>
<sequence length="73" mass="8017">MTTWRSWSSEKVAIASYVTTESAARRSWSFGEVMISSSSRSNCSCDLITTDRMPSDKDDDKAGLATTSQSRQG</sequence>
<proteinExistence type="predicted"/>
<name>A0AA88D1L2_FICCA</name>
<protein>
    <submittedName>
        <fullName evidence="2">Uncharacterized protein</fullName>
    </submittedName>
</protein>
<gene>
    <name evidence="2" type="ORF">TIFTF001_009781</name>
</gene>
<comment type="caution">
    <text evidence="2">The sequence shown here is derived from an EMBL/GenBank/DDBJ whole genome shotgun (WGS) entry which is preliminary data.</text>
</comment>
<organism evidence="2 3">
    <name type="scientific">Ficus carica</name>
    <name type="common">Common fig</name>
    <dbReference type="NCBI Taxonomy" id="3494"/>
    <lineage>
        <taxon>Eukaryota</taxon>
        <taxon>Viridiplantae</taxon>
        <taxon>Streptophyta</taxon>
        <taxon>Embryophyta</taxon>
        <taxon>Tracheophyta</taxon>
        <taxon>Spermatophyta</taxon>
        <taxon>Magnoliopsida</taxon>
        <taxon>eudicotyledons</taxon>
        <taxon>Gunneridae</taxon>
        <taxon>Pentapetalae</taxon>
        <taxon>rosids</taxon>
        <taxon>fabids</taxon>
        <taxon>Rosales</taxon>
        <taxon>Moraceae</taxon>
        <taxon>Ficeae</taxon>
        <taxon>Ficus</taxon>
    </lineage>
</organism>
<accession>A0AA88D1L2</accession>
<feature type="compositionally biased region" description="Basic and acidic residues" evidence="1">
    <location>
        <begin position="53"/>
        <end position="62"/>
    </location>
</feature>
<evidence type="ECO:0000313" key="2">
    <source>
        <dbReference type="EMBL" id="GMN40555.1"/>
    </source>
</evidence>
<evidence type="ECO:0000313" key="3">
    <source>
        <dbReference type="Proteomes" id="UP001187192"/>
    </source>
</evidence>
<feature type="region of interest" description="Disordered" evidence="1">
    <location>
        <begin position="49"/>
        <end position="73"/>
    </location>
</feature>
<evidence type="ECO:0000256" key="1">
    <source>
        <dbReference type="SAM" id="MobiDB-lite"/>
    </source>
</evidence>